<dbReference type="PANTHER" id="PTHR34138:SF1">
    <property type="entry name" value="CELL SHAPE-DETERMINING PROTEIN MREC"/>
    <property type="match status" value="1"/>
</dbReference>
<dbReference type="PIRSF" id="PIRSF038471">
    <property type="entry name" value="MreC"/>
    <property type="match status" value="1"/>
</dbReference>
<name>A0A2M7TEH9_UNCKA</name>
<dbReference type="PANTHER" id="PTHR34138">
    <property type="entry name" value="CELL SHAPE-DETERMINING PROTEIN MREC"/>
    <property type="match status" value="1"/>
</dbReference>
<evidence type="ECO:0000259" key="6">
    <source>
        <dbReference type="Pfam" id="PF04085"/>
    </source>
</evidence>
<evidence type="ECO:0000256" key="4">
    <source>
        <dbReference type="ARBA" id="ARBA00032089"/>
    </source>
</evidence>
<dbReference type="Pfam" id="PF04085">
    <property type="entry name" value="MreC"/>
    <property type="match status" value="1"/>
</dbReference>
<comment type="similarity">
    <text evidence="1 5">Belongs to the MreC family.</text>
</comment>
<dbReference type="Gene3D" id="2.40.10.350">
    <property type="entry name" value="Rod shape-determining protein MreC, domain 2"/>
    <property type="match status" value="1"/>
</dbReference>
<evidence type="ECO:0000256" key="5">
    <source>
        <dbReference type="PIRNR" id="PIRNR038471"/>
    </source>
</evidence>
<gene>
    <name evidence="7" type="ORF">COY32_07205</name>
</gene>
<keyword evidence="3 5" id="KW-0133">Cell shape</keyword>
<organism evidence="7 8">
    <name type="scientific">candidate division WWE3 bacterium CG_4_10_14_0_2_um_filter_41_14</name>
    <dbReference type="NCBI Taxonomy" id="1975072"/>
    <lineage>
        <taxon>Bacteria</taxon>
        <taxon>Katanobacteria</taxon>
    </lineage>
</organism>
<dbReference type="Gene3D" id="2.40.10.340">
    <property type="entry name" value="Rod shape-determining protein MreC, domain 1"/>
    <property type="match status" value="1"/>
</dbReference>
<dbReference type="InterPro" id="IPR042177">
    <property type="entry name" value="Cell/Rod_1"/>
</dbReference>
<dbReference type="AlphaFoldDB" id="A0A2M7TEH9"/>
<proteinExistence type="inferred from homology"/>
<sequence length="275" mass="30140">MIFTLRKTGYNSTMKRWYLFVFLFSVTLIAFDRVFGLDPLRNGIQRITAPVSFGLYTVGYTITDASTFVVSLPYVHKENILLLQNNDAMRAQLVRFSELERENQILRRELGVAGVRTSPKILARSMGIQEYGNDIVLIVDKGGDDSVVIGDIAIVDDKLIGRVVQVLPSQAYVIPIVSVNSKIPAYIQAEGSAVTNGLVVGKFNSRLVLSEILQADTVQKGDIVVSSGEGGLFPSGLVLGVVEEVESTGTEIFKSALLNTNWELSAIKSVFIQHP</sequence>
<dbReference type="Proteomes" id="UP000228920">
    <property type="component" value="Unassembled WGS sequence"/>
</dbReference>
<evidence type="ECO:0000313" key="8">
    <source>
        <dbReference type="Proteomes" id="UP000228920"/>
    </source>
</evidence>
<comment type="function">
    <text evidence="5">Involved in formation and maintenance of cell shape.</text>
</comment>
<protein>
    <recommendedName>
        <fullName evidence="2 5">Cell shape-determining protein MreC</fullName>
    </recommendedName>
    <alternativeName>
        <fullName evidence="4 5">Cell shape protein MreC</fullName>
    </alternativeName>
</protein>
<reference evidence="8" key="1">
    <citation type="submission" date="2017-09" db="EMBL/GenBank/DDBJ databases">
        <title>Depth-based differentiation of microbial function through sediment-hosted aquifers and enrichment of novel symbionts in the deep terrestrial subsurface.</title>
        <authorList>
            <person name="Probst A.J."/>
            <person name="Ladd B."/>
            <person name="Jarett J.K."/>
            <person name="Geller-Mcgrath D.E."/>
            <person name="Sieber C.M.K."/>
            <person name="Emerson J.B."/>
            <person name="Anantharaman K."/>
            <person name="Thomas B.C."/>
            <person name="Malmstrom R."/>
            <person name="Stieglmeier M."/>
            <person name="Klingl A."/>
            <person name="Woyke T."/>
            <person name="Ryan C.M."/>
            <person name="Banfield J.F."/>
        </authorList>
    </citation>
    <scope>NUCLEOTIDE SEQUENCE [LARGE SCALE GENOMIC DNA]</scope>
</reference>
<dbReference type="InterPro" id="IPR007221">
    <property type="entry name" value="MreC"/>
</dbReference>
<evidence type="ECO:0000256" key="1">
    <source>
        <dbReference type="ARBA" id="ARBA00009369"/>
    </source>
</evidence>
<dbReference type="GO" id="GO:0005886">
    <property type="term" value="C:plasma membrane"/>
    <property type="evidence" value="ECO:0007669"/>
    <property type="project" value="TreeGrafter"/>
</dbReference>
<dbReference type="EMBL" id="PFNL01000197">
    <property type="protein sequence ID" value="PIZ44085.1"/>
    <property type="molecule type" value="Genomic_DNA"/>
</dbReference>
<dbReference type="InterPro" id="IPR055342">
    <property type="entry name" value="MreC_beta-barrel_core"/>
</dbReference>
<comment type="caution">
    <text evidence="7">The sequence shown here is derived from an EMBL/GenBank/DDBJ whole genome shotgun (WGS) entry which is preliminary data.</text>
</comment>
<evidence type="ECO:0000256" key="3">
    <source>
        <dbReference type="ARBA" id="ARBA00022960"/>
    </source>
</evidence>
<dbReference type="GO" id="GO:0008360">
    <property type="term" value="P:regulation of cell shape"/>
    <property type="evidence" value="ECO:0007669"/>
    <property type="project" value="UniProtKB-KW"/>
</dbReference>
<accession>A0A2M7TEH9</accession>
<feature type="domain" description="Rod shape-determining protein MreC beta-barrel core" evidence="6">
    <location>
        <begin position="136"/>
        <end position="272"/>
    </location>
</feature>
<evidence type="ECO:0000256" key="2">
    <source>
        <dbReference type="ARBA" id="ARBA00013855"/>
    </source>
</evidence>
<dbReference type="InterPro" id="IPR042175">
    <property type="entry name" value="Cell/Rod_MreC_2"/>
</dbReference>
<evidence type="ECO:0000313" key="7">
    <source>
        <dbReference type="EMBL" id="PIZ44085.1"/>
    </source>
</evidence>